<accession>A0ABT4Q4K1</accession>
<dbReference type="Gene3D" id="3.60.15.10">
    <property type="entry name" value="Ribonuclease Z/Hydroxyacylglutathione hydrolase-like"/>
    <property type="match status" value="1"/>
</dbReference>
<comment type="catalytic activity">
    <reaction evidence="1">
        <text>3',5'-cyclic CMP + H2O = CMP + H(+)</text>
        <dbReference type="Rhea" id="RHEA:72675"/>
        <dbReference type="ChEBI" id="CHEBI:15377"/>
        <dbReference type="ChEBI" id="CHEBI:15378"/>
        <dbReference type="ChEBI" id="CHEBI:58003"/>
        <dbReference type="ChEBI" id="CHEBI:60377"/>
    </reaction>
    <physiologicalReaction direction="left-to-right" evidence="1">
        <dbReference type="Rhea" id="RHEA:72676"/>
    </physiologicalReaction>
</comment>
<dbReference type="Proteomes" id="UP001527882">
    <property type="component" value="Unassembled WGS sequence"/>
</dbReference>
<dbReference type="PANTHER" id="PTHR42951">
    <property type="entry name" value="METALLO-BETA-LACTAMASE DOMAIN-CONTAINING"/>
    <property type="match status" value="1"/>
</dbReference>
<sequence length="223" mass="24082">MANNEINAVQLEMDAGGRTFLVHAALLKDERDAILVDTGIPGQLEVIRQALERQGLPFGKLTKIIITHQDLDHVGSLPDLVNASGGHLEVLAHELSKPYILGEAPLIKRGITVQASKVDVTLQDGDLLPYCGGIRVIFTPGHTPDHICLYHVPSKTLISGDALTSVDGVLMPPNPDFTPDMATALKSVAKLLDYDIETVITYHGGVCTNRIKERLAEIAEGKK</sequence>
<dbReference type="RefSeq" id="WP_269880201.1">
    <property type="nucleotide sequence ID" value="NZ_JAQAGZ010000003.1"/>
</dbReference>
<keyword evidence="6" id="KW-1185">Reference proteome</keyword>
<proteinExistence type="predicted"/>
<comment type="function">
    <text evidence="2">Counteracts the endogenous Pycsar antiviral defense system. Phosphodiesterase that enables metal-dependent hydrolysis of host cyclic nucleotide Pycsar defense signals such as cCMP and cUMP.</text>
</comment>
<dbReference type="InterPro" id="IPR036866">
    <property type="entry name" value="RibonucZ/Hydroxyglut_hydro"/>
</dbReference>
<evidence type="ECO:0000313" key="5">
    <source>
        <dbReference type="EMBL" id="MCZ8511800.1"/>
    </source>
</evidence>
<comment type="catalytic activity">
    <reaction evidence="3">
        <text>3',5'-cyclic UMP + H2O = UMP + H(+)</text>
        <dbReference type="Rhea" id="RHEA:70575"/>
        <dbReference type="ChEBI" id="CHEBI:15377"/>
        <dbReference type="ChEBI" id="CHEBI:15378"/>
        <dbReference type="ChEBI" id="CHEBI:57865"/>
        <dbReference type="ChEBI" id="CHEBI:184387"/>
    </reaction>
    <physiologicalReaction direction="left-to-right" evidence="3">
        <dbReference type="Rhea" id="RHEA:70576"/>
    </physiologicalReaction>
</comment>
<evidence type="ECO:0000256" key="1">
    <source>
        <dbReference type="ARBA" id="ARBA00034221"/>
    </source>
</evidence>
<dbReference type="InterPro" id="IPR001279">
    <property type="entry name" value="Metallo-B-lactamas"/>
</dbReference>
<dbReference type="CDD" id="cd07721">
    <property type="entry name" value="yflN-like_MBL-fold"/>
    <property type="match status" value="1"/>
</dbReference>
<evidence type="ECO:0000256" key="2">
    <source>
        <dbReference type="ARBA" id="ARBA00034301"/>
    </source>
</evidence>
<dbReference type="SMART" id="SM00849">
    <property type="entry name" value="Lactamase_B"/>
    <property type="match status" value="1"/>
</dbReference>
<dbReference type="PANTHER" id="PTHR42951:SF15">
    <property type="entry name" value="METALLO-BETA-LACTAMASE SUPERFAMILY PROTEIN"/>
    <property type="match status" value="1"/>
</dbReference>
<comment type="caution">
    <text evidence="5">The sequence shown here is derived from an EMBL/GenBank/DDBJ whole genome shotgun (WGS) entry which is preliminary data.</text>
</comment>
<gene>
    <name evidence="5" type="ORF">O9H85_05055</name>
</gene>
<reference evidence="5 6" key="1">
    <citation type="submission" date="2022-12" db="EMBL/GenBank/DDBJ databases">
        <title>Draft genome sequence of Paenibacillus sp. dW9.</title>
        <authorList>
            <person name="Choi E.-W."/>
            <person name="Kim D.-U."/>
        </authorList>
    </citation>
    <scope>NUCLEOTIDE SEQUENCE [LARGE SCALE GENOMIC DNA]</scope>
    <source>
        <strain evidence="6">dW9</strain>
    </source>
</reference>
<evidence type="ECO:0000256" key="3">
    <source>
        <dbReference type="ARBA" id="ARBA00048505"/>
    </source>
</evidence>
<dbReference type="SUPFAM" id="SSF56281">
    <property type="entry name" value="Metallo-hydrolase/oxidoreductase"/>
    <property type="match status" value="1"/>
</dbReference>
<evidence type="ECO:0000313" key="6">
    <source>
        <dbReference type="Proteomes" id="UP001527882"/>
    </source>
</evidence>
<name>A0ABT4Q4K1_9BACL</name>
<protein>
    <submittedName>
        <fullName evidence="5">MBL fold metallo-hydrolase</fullName>
    </submittedName>
</protein>
<feature type="domain" description="Metallo-beta-lactamase" evidence="4">
    <location>
        <begin position="21"/>
        <end position="203"/>
    </location>
</feature>
<organism evidence="5 6">
    <name type="scientific">Paenibacillus gyeongsangnamensis</name>
    <dbReference type="NCBI Taxonomy" id="3388067"/>
    <lineage>
        <taxon>Bacteria</taxon>
        <taxon>Bacillati</taxon>
        <taxon>Bacillota</taxon>
        <taxon>Bacilli</taxon>
        <taxon>Bacillales</taxon>
        <taxon>Paenibacillaceae</taxon>
        <taxon>Paenibacillus</taxon>
    </lineage>
</organism>
<dbReference type="EMBL" id="JAQAGZ010000003">
    <property type="protein sequence ID" value="MCZ8511800.1"/>
    <property type="molecule type" value="Genomic_DNA"/>
</dbReference>
<dbReference type="Pfam" id="PF00753">
    <property type="entry name" value="Lactamase_B"/>
    <property type="match status" value="1"/>
</dbReference>
<evidence type="ECO:0000259" key="4">
    <source>
        <dbReference type="SMART" id="SM00849"/>
    </source>
</evidence>
<dbReference type="InterPro" id="IPR050855">
    <property type="entry name" value="NDM-1-like"/>
</dbReference>